<evidence type="ECO:0008006" key="5">
    <source>
        <dbReference type="Google" id="ProtNLM"/>
    </source>
</evidence>
<keyword evidence="2" id="KW-0732">Signal</keyword>
<proteinExistence type="predicted"/>
<feature type="region of interest" description="Disordered" evidence="1">
    <location>
        <begin position="161"/>
        <end position="198"/>
    </location>
</feature>
<dbReference type="STRING" id="1332264.BW730_07470"/>
<accession>A0A1Q2CMN9</accession>
<dbReference type="EMBL" id="CP019606">
    <property type="protein sequence ID" value="AQP47364.1"/>
    <property type="molecule type" value="Genomic_DNA"/>
</dbReference>
<dbReference type="PROSITE" id="PS51257">
    <property type="entry name" value="PROKAR_LIPOPROTEIN"/>
    <property type="match status" value="1"/>
</dbReference>
<organism evidence="3 4">
    <name type="scientific">Tessaracoccus aquimaris</name>
    <dbReference type="NCBI Taxonomy" id="1332264"/>
    <lineage>
        <taxon>Bacteria</taxon>
        <taxon>Bacillati</taxon>
        <taxon>Actinomycetota</taxon>
        <taxon>Actinomycetes</taxon>
        <taxon>Propionibacteriales</taxon>
        <taxon>Propionibacteriaceae</taxon>
        <taxon>Tessaracoccus</taxon>
    </lineage>
</organism>
<feature type="chain" id="PRO_5012953117" description="Lipoprotein" evidence="2">
    <location>
        <begin position="28"/>
        <end position="198"/>
    </location>
</feature>
<evidence type="ECO:0000313" key="3">
    <source>
        <dbReference type="EMBL" id="AQP47364.1"/>
    </source>
</evidence>
<protein>
    <recommendedName>
        <fullName evidence="5">Lipoprotein</fullName>
    </recommendedName>
</protein>
<name>A0A1Q2CMN9_9ACTN</name>
<dbReference type="AlphaFoldDB" id="A0A1Q2CMN9"/>
<feature type="signal peptide" evidence="2">
    <location>
        <begin position="1"/>
        <end position="27"/>
    </location>
</feature>
<sequence length="198" mass="21199">MKFHGRALLCVLTTAIAGAGCSGPAPATNPYAEDFRQAKEFATSDFERAVLEDGEITRAEYEEAMQRYVSCIRDGGGNVELKDQSGYYVYQVSGDIDAYDRMSDGCARGTTALIEPLYVDVLMNPDKLDPDEALARCFVAAGLVKAPFGAQDLRDLMTAAGADGDSSGTPVDPAAQELVNSEKSIKCMENPSSMGKEE</sequence>
<dbReference type="Proteomes" id="UP000188145">
    <property type="component" value="Chromosome"/>
</dbReference>
<evidence type="ECO:0000256" key="1">
    <source>
        <dbReference type="SAM" id="MobiDB-lite"/>
    </source>
</evidence>
<reference evidence="4" key="1">
    <citation type="submission" date="2017-02" db="EMBL/GenBank/DDBJ databases">
        <title>Tessaracoccus aquaemaris sp. nov., isolated from the intestine of a Korean rockfish, Sebastes schlegelii, in a marine aquaculture pond.</title>
        <authorList>
            <person name="Tak E.J."/>
            <person name="Bae J.-W."/>
        </authorList>
    </citation>
    <scope>NUCLEOTIDE SEQUENCE [LARGE SCALE GENOMIC DNA]</scope>
    <source>
        <strain evidence="4">NSG39</strain>
    </source>
</reference>
<keyword evidence="4" id="KW-1185">Reference proteome</keyword>
<evidence type="ECO:0000313" key="4">
    <source>
        <dbReference type="Proteomes" id="UP000188145"/>
    </source>
</evidence>
<dbReference type="KEGG" id="tes:BW730_07470"/>
<evidence type="ECO:0000256" key="2">
    <source>
        <dbReference type="SAM" id="SignalP"/>
    </source>
</evidence>
<gene>
    <name evidence="3" type="ORF">BW730_07470</name>
</gene>